<dbReference type="InterPro" id="IPR050815">
    <property type="entry name" value="TF_fung"/>
</dbReference>
<dbReference type="HOGENOM" id="CLU_011915_1_0_1"/>
<keyword evidence="6" id="KW-0539">Nucleus</keyword>
<dbReference type="EMBL" id="AMWN01000003">
    <property type="protein sequence ID" value="EXJ90773.1"/>
    <property type="molecule type" value="Genomic_DNA"/>
</dbReference>
<comment type="caution">
    <text evidence="9">The sequence shown here is derived from an EMBL/GenBank/DDBJ whole genome shotgun (WGS) entry which is preliminary data.</text>
</comment>
<dbReference type="PANTHER" id="PTHR47338">
    <property type="entry name" value="ZN(II)2CYS6 TRANSCRIPTION FACTOR (EUROFUNG)-RELATED"/>
    <property type="match status" value="1"/>
</dbReference>
<accession>W9YE09</accession>
<feature type="compositionally biased region" description="Polar residues" evidence="7">
    <location>
        <begin position="153"/>
        <end position="165"/>
    </location>
</feature>
<evidence type="ECO:0000256" key="5">
    <source>
        <dbReference type="ARBA" id="ARBA00023163"/>
    </source>
</evidence>
<dbReference type="CDD" id="cd00067">
    <property type="entry name" value="GAL4"/>
    <property type="match status" value="1"/>
</dbReference>
<dbReference type="AlphaFoldDB" id="W9YE09"/>
<dbReference type="eggNOG" id="ENOG502SJK8">
    <property type="taxonomic scope" value="Eukaryota"/>
</dbReference>
<keyword evidence="10" id="KW-1185">Reference proteome</keyword>
<dbReference type="GO" id="GO:0006351">
    <property type="term" value="P:DNA-templated transcription"/>
    <property type="evidence" value="ECO:0007669"/>
    <property type="project" value="InterPro"/>
</dbReference>
<evidence type="ECO:0000256" key="1">
    <source>
        <dbReference type="ARBA" id="ARBA00004123"/>
    </source>
</evidence>
<dbReference type="SMART" id="SM00066">
    <property type="entry name" value="GAL4"/>
    <property type="match status" value="1"/>
</dbReference>
<feature type="compositionally biased region" description="Low complexity" evidence="7">
    <location>
        <begin position="738"/>
        <end position="767"/>
    </location>
</feature>
<dbReference type="PROSITE" id="PS00463">
    <property type="entry name" value="ZN2_CY6_FUNGAL_1"/>
    <property type="match status" value="1"/>
</dbReference>
<organism evidence="9 10">
    <name type="scientific">Capronia coronata CBS 617.96</name>
    <dbReference type="NCBI Taxonomy" id="1182541"/>
    <lineage>
        <taxon>Eukaryota</taxon>
        <taxon>Fungi</taxon>
        <taxon>Dikarya</taxon>
        <taxon>Ascomycota</taxon>
        <taxon>Pezizomycotina</taxon>
        <taxon>Eurotiomycetes</taxon>
        <taxon>Chaetothyriomycetidae</taxon>
        <taxon>Chaetothyriales</taxon>
        <taxon>Herpotrichiellaceae</taxon>
        <taxon>Capronia</taxon>
    </lineage>
</organism>
<keyword evidence="5" id="KW-0804">Transcription</keyword>
<feature type="region of interest" description="Disordered" evidence="7">
    <location>
        <begin position="122"/>
        <end position="180"/>
    </location>
</feature>
<dbReference type="Pfam" id="PF00172">
    <property type="entry name" value="Zn_clus"/>
    <property type="match status" value="1"/>
</dbReference>
<protein>
    <recommendedName>
        <fullName evidence="8">Zn(2)-C6 fungal-type domain-containing protein</fullName>
    </recommendedName>
</protein>
<dbReference type="GO" id="GO:0008270">
    <property type="term" value="F:zinc ion binding"/>
    <property type="evidence" value="ECO:0007669"/>
    <property type="project" value="InterPro"/>
</dbReference>
<evidence type="ECO:0000256" key="3">
    <source>
        <dbReference type="ARBA" id="ARBA00023015"/>
    </source>
</evidence>
<reference evidence="9 10" key="1">
    <citation type="submission" date="2013-03" db="EMBL/GenBank/DDBJ databases">
        <title>The Genome Sequence of Capronia coronata CBS 617.96.</title>
        <authorList>
            <consortium name="The Broad Institute Genomics Platform"/>
            <person name="Cuomo C."/>
            <person name="de Hoog S."/>
            <person name="Gorbushina A."/>
            <person name="Walker B."/>
            <person name="Young S.K."/>
            <person name="Zeng Q."/>
            <person name="Gargeya S."/>
            <person name="Fitzgerald M."/>
            <person name="Haas B."/>
            <person name="Abouelleil A."/>
            <person name="Allen A.W."/>
            <person name="Alvarado L."/>
            <person name="Arachchi H.M."/>
            <person name="Berlin A.M."/>
            <person name="Chapman S.B."/>
            <person name="Gainer-Dewar J."/>
            <person name="Goldberg J."/>
            <person name="Griggs A."/>
            <person name="Gujja S."/>
            <person name="Hansen M."/>
            <person name="Howarth C."/>
            <person name="Imamovic A."/>
            <person name="Ireland A."/>
            <person name="Larimer J."/>
            <person name="McCowan C."/>
            <person name="Murphy C."/>
            <person name="Pearson M."/>
            <person name="Poon T.W."/>
            <person name="Priest M."/>
            <person name="Roberts A."/>
            <person name="Saif S."/>
            <person name="Shea T."/>
            <person name="Sisk P."/>
            <person name="Sykes S."/>
            <person name="Wortman J."/>
            <person name="Nusbaum C."/>
            <person name="Birren B."/>
        </authorList>
    </citation>
    <scope>NUCLEOTIDE SEQUENCE [LARGE SCALE GENOMIC DNA]</scope>
    <source>
        <strain evidence="9 10">CBS 617.96</strain>
    </source>
</reference>
<feature type="compositionally biased region" description="Polar residues" evidence="7">
    <location>
        <begin position="1"/>
        <end position="13"/>
    </location>
</feature>
<dbReference type="GO" id="GO:0003677">
    <property type="term" value="F:DNA binding"/>
    <property type="evidence" value="ECO:0007669"/>
    <property type="project" value="UniProtKB-KW"/>
</dbReference>
<keyword evidence="4" id="KW-0238">DNA-binding</keyword>
<dbReference type="PANTHER" id="PTHR47338:SF28">
    <property type="entry name" value="C6 TRANSCRIPTION FACTOR"/>
    <property type="match status" value="1"/>
</dbReference>
<dbReference type="InterPro" id="IPR001138">
    <property type="entry name" value="Zn2Cys6_DnaBD"/>
</dbReference>
<dbReference type="OrthoDB" id="5376052at2759"/>
<proteinExistence type="predicted"/>
<evidence type="ECO:0000256" key="2">
    <source>
        <dbReference type="ARBA" id="ARBA00022723"/>
    </source>
</evidence>
<name>W9YE09_9EURO</name>
<keyword evidence="3" id="KW-0805">Transcription regulation</keyword>
<comment type="subcellular location">
    <subcellularLocation>
        <location evidence="1">Nucleus</location>
    </subcellularLocation>
</comment>
<sequence length="798" mass="89272">MTPFQPVQTSPTEASDDRNSSVSGSDVEIDNPDNAPDAGNGGKKRKRSLKISCELCKSRKVKCDRVEPACGWCARNNRVCVYKERQKPGLRVGYGRELEEKILRLEALLQVMGRRLEDHISEHGDYPQHRPGSVRMSASQPPPFSAYSHNDPRPSNASIVSQDTPGSEARWPGGNAYERMQYPRPQDAMSIRSVVDNTNHDLMSQSDRGTSTAWYPTSTPAPSLIPDSELPPYDLLYTLVDLFFKHVNPWSPILDRKATFDAFFGSQSMDESDRILVHAIVATTLRFSKDPRLTPESRNQFHEISRQKIMLYALDHPTVRAMQALTILAVDVLGTSNGQQGWNLLALLAHNIVQLGLDVEKSAYLESSAYPSATLLQASQPKSWIENEERRRLCWMTFVLDRYATVATAEAFMLDEREMDRCLPCRYDLLSRNEPVETRWHRRGAPAEMLVDKPENLGSFSYHCEVLGILSRIHRFLHEPLDITRHSDIQRWRETYRELDGELNSWLQNLPGEYGKISQLCHSDPGSRISNWIMLHAAFVTSVIRLHSSAAYPTVKSPVFTPSYHAIQRCLGAVESLREIAQDVLNTGMLALLGHPFAFSLWVSARLLLVHAATMECDVDPKISFFISTLEQMGQHWQVARDYARILNDVVQEGRTGSGRTFTGMRRQAYELNLLTSQRPRSVLEPPTTHNSTPSELEYLEVFDFFNYPRLDAIAGIGFDPASVIIGPAAAANPIHKTTSTSTSTPTPTPTPTAAAAAAAGTTPAGPQASQAPSYRATPAFVIPNPESDWLVFKPPYE</sequence>
<dbReference type="GO" id="GO:0005634">
    <property type="term" value="C:nucleus"/>
    <property type="evidence" value="ECO:0007669"/>
    <property type="project" value="UniProtKB-SubCell"/>
</dbReference>
<dbReference type="SUPFAM" id="SSF57701">
    <property type="entry name" value="Zn2/Cys6 DNA-binding domain"/>
    <property type="match status" value="1"/>
</dbReference>
<dbReference type="PROSITE" id="PS50048">
    <property type="entry name" value="ZN2_CY6_FUNGAL_2"/>
    <property type="match status" value="1"/>
</dbReference>
<evidence type="ECO:0000256" key="4">
    <source>
        <dbReference type="ARBA" id="ARBA00023125"/>
    </source>
</evidence>
<evidence type="ECO:0000256" key="6">
    <source>
        <dbReference type="ARBA" id="ARBA00023242"/>
    </source>
</evidence>
<dbReference type="InterPro" id="IPR036864">
    <property type="entry name" value="Zn2-C6_fun-type_DNA-bd_sf"/>
</dbReference>
<dbReference type="GO" id="GO:0000981">
    <property type="term" value="F:DNA-binding transcription factor activity, RNA polymerase II-specific"/>
    <property type="evidence" value="ECO:0007669"/>
    <property type="project" value="InterPro"/>
</dbReference>
<dbReference type="Proteomes" id="UP000019484">
    <property type="component" value="Unassembled WGS sequence"/>
</dbReference>
<feature type="region of interest" description="Disordered" evidence="7">
    <location>
        <begin position="736"/>
        <end position="773"/>
    </location>
</feature>
<evidence type="ECO:0000313" key="10">
    <source>
        <dbReference type="Proteomes" id="UP000019484"/>
    </source>
</evidence>
<dbReference type="CDD" id="cd12148">
    <property type="entry name" value="fungal_TF_MHR"/>
    <property type="match status" value="1"/>
</dbReference>
<dbReference type="RefSeq" id="XP_007722967.1">
    <property type="nucleotide sequence ID" value="XM_007724777.1"/>
</dbReference>
<feature type="region of interest" description="Disordered" evidence="7">
    <location>
        <begin position="1"/>
        <end position="47"/>
    </location>
</feature>
<dbReference type="STRING" id="1182541.W9YE09"/>
<dbReference type="Pfam" id="PF04082">
    <property type="entry name" value="Fungal_trans"/>
    <property type="match status" value="1"/>
</dbReference>
<evidence type="ECO:0000313" key="9">
    <source>
        <dbReference type="EMBL" id="EXJ90773.1"/>
    </source>
</evidence>
<gene>
    <name evidence="9" type="ORF">A1O1_03877</name>
</gene>
<dbReference type="InterPro" id="IPR007219">
    <property type="entry name" value="XnlR_reg_dom"/>
</dbReference>
<feature type="domain" description="Zn(2)-C6 fungal-type" evidence="8">
    <location>
        <begin position="52"/>
        <end position="82"/>
    </location>
</feature>
<keyword evidence="2" id="KW-0479">Metal-binding</keyword>
<dbReference type="GeneID" id="19158766"/>
<evidence type="ECO:0000256" key="7">
    <source>
        <dbReference type="SAM" id="MobiDB-lite"/>
    </source>
</evidence>
<evidence type="ECO:0000259" key="8">
    <source>
        <dbReference type="PROSITE" id="PS50048"/>
    </source>
</evidence>
<dbReference type="Gene3D" id="4.10.240.10">
    <property type="entry name" value="Zn(2)-C6 fungal-type DNA-binding domain"/>
    <property type="match status" value="1"/>
</dbReference>